<dbReference type="InterPro" id="IPR011009">
    <property type="entry name" value="Kinase-like_dom_sf"/>
</dbReference>
<proteinExistence type="predicted"/>
<reference evidence="1 2" key="1">
    <citation type="journal article" date="2018" name="PLoS Genet.">
        <title>Repeat elements organise 3D genome structure and mediate transcription in the filamentous fungus Epichloe festucae.</title>
        <authorList>
            <person name="Winter D.J."/>
            <person name="Ganley A.R.D."/>
            <person name="Young C.A."/>
            <person name="Liachko I."/>
            <person name="Schardl C.L."/>
            <person name="Dupont P.Y."/>
            <person name="Berry D."/>
            <person name="Ram A."/>
            <person name="Scott B."/>
            <person name="Cox M.P."/>
        </authorList>
    </citation>
    <scope>NUCLEOTIDE SEQUENCE [LARGE SCALE GENOMIC DNA]</scope>
    <source>
        <strain evidence="1 2">Fl1</strain>
    </source>
</reference>
<name>A0A7U3Q259_EPIFF</name>
<sequence>MVTYYCLDDAIRFFFESNTSATRQQCDDFAQAHADGQANPVQIQGTFSYTVTVGTTKVFQFRVHDSKLDMHLMSLAKVVHPEFVATCKYHGTIGQSQPLHIYETENLPGMAYIIARDISSSQPPDAVFRQRNTVKDLARYFACLIVMFHARANGLRSFFAQSWNSNQQSDQGSMATLLVEFQSKFDLLARSLPSRFASNIRQVRRSLPSLFSGTFPLVLSHEDLCEMNMLINPETGNITGIVD</sequence>
<dbReference type="AlphaFoldDB" id="A0A7U3Q259"/>
<accession>A0A7U3Q259</accession>
<protein>
    <recommendedName>
        <fullName evidence="3">Aminoglycoside phosphotransferase domain-containing protein</fullName>
    </recommendedName>
</protein>
<evidence type="ECO:0000313" key="2">
    <source>
        <dbReference type="Proteomes" id="UP000594364"/>
    </source>
</evidence>
<dbReference type="EMBL" id="CP031390">
    <property type="protein sequence ID" value="QPH16200.1"/>
    <property type="molecule type" value="Genomic_DNA"/>
</dbReference>
<organism evidence="1 2">
    <name type="scientific">Epichloe festucae (strain Fl1)</name>
    <dbReference type="NCBI Taxonomy" id="877507"/>
    <lineage>
        <taxon>Eukaryota</taxon>
        <taxon>Fungi</taxon>
        <taxon>Dikarya</taxon>
        <taxon>Ascomycota</taxon>
        <taxon>Pezizomycotina</taxon>
        <taxon>Sordariomycetes</taxon>
        <taxon>Hypocreomycetidae</taxon>
        <taxon>Hypocreales</taxon>
        <taxon>Clavicipitaceae</taxon>
        <taxon>Epichloe</taxon>
    </lineage>
</organism>
<dbReference type="SUPFAM" id="SSF56112">
    <property type="entry name" value="Protein kinase-like (PK-like)"/>
    <property type="match status" value="1"/>
</dbReference>
<dbReference type="Proteomes" id="UP000594364">
    <property type="component" value="Chromosome 6"/>
</dbReference>
<evidence type="ECO:0008006" key="3">
    <source>
        <dbReference type="Google" id="ProtNLM"/>
    </source>
</evidence>
<dbReference type="Gene3D" id="3.90.1200.10">
    <property type="match status" value="1"/>
</dbReference>
<gene>
    <name evidence="1" type="ORF">C2857_000778</name>
</gene>
<evidence type="ECO:0000313" key="1">
    <source>
        <dbReference type="EMBL" id="QPH16200.1"/>
    </source>
</evidence>
<keyword evidence="2" id="KW-1185">Reference proteome</keyword>
<dbReference type="OrthoDB" id="5598852at2759"/>